<dbReference type="InterPro" id="IPR018204">
    <property type="entry name" value="Trp_synthase_alpha_AS"/>
</dbReference>
<dbReference type="AlphaFoldDB" id="D1C4Y8"/>
<evidence type="ECO:0000256" key="2">
    <source>
        <dbReference type="ARBA" id="ARBA00004733"/>
    </source>
</evidence>
<feature type="active site" description="Proton acceptor" evidence="9">
    <location>
        <position position="65"/>
    </location>
</feature>
<dbReference type="FunCoup" id="D1C4Y8">
    <property type="interactions" value="355"/>
</dbReference>
<dbReference type="PANTHER" id="PTHR43406">
    <property type="entry name" value="TRYPTOPHAN SYNTHASE, ALPHA CHAIN"/>
    <property type="match status" value="1"/>
</dbReference>
<keyword evidence="4 9" id="KW-0028">Amino-acid biosynthesis</keyword>
<keyword evidence="7 9" id="KW-0456">Lyase</keyword>
<dbReference type="CDD" id="cd04724">
    <property type="entry name" value="Tryptophan_synthase_alpha"/>
    <property type="match status" value="1"/>
</dbReference>
<feature type="active site" description="Proton acceptor" evidence="9">
    <location>
        <position position="54"/>
    </location>
</feature>
<accession>D1C4Y8</accession>
<proteinExistence type="inferred from homology"/>
<evidence type="ECO:0000256" key="3">
    <source>
        <dbReference type="ARBA" id="ARBA00011270"/>
    </source>
</evidence>
<evidence type="ECO:0000256" key="10">
    <source>
        <dbReference type="RuleBase" id="RU003662"/>
    </source>
</evidence>
<keyword evidence="12" id="KW-1185">Reference proteome</keyword>
<dbReference type="NCBIfam" id="TIGR00262">
    <property type="entry name" value="trpA"/>
    <property type="match status" value="1"/>
</dbReference>
<dbReference type="RefSeq" id="WP_012872351.1">
    <property type="nucleotide sequence ID" value="NC_013523.1"/>
</dbReference>
<dbReference type="GO" id="GO:0005829">
    <property type="term" value="C:cytosol"/>
    <property type="evidence" value="ECO:0007669"/>
    <property type="project" value="TreeGrafter"/>
</dbReference>
<keyword evidence="6 9" id="KW-0057">Aromatic amino acid biosynthesis</keyword>
<evidence type="ECO:0000256" key="5">
    <source>
        <dbReference type="ARBA" id="ARBA00022822"/>
    </source>
</evidence>
<comment type="similarity">
    <text evidence="9 10">Belongs to the TrpA family.</text>
</comment>
<sequence>METKTGSRIAATFARLREAGETGVCPYVTVGYPELDTVGRVGPALVAGGAAMIELGIPFSDPLADGATVQHSSHVALTNGVTVATCLEAARDLRHKGVDVPLIFMGYFNPLLSYGLERFAAACAEAGADGVIVPDLPPDESGDLREALQRHGLDLIFMLAPTSTDAQIAAVARQASGFVYCVSLTGVTGARDRLSQQLPGFISRVRQHTDLPLVVGFGISTPEHVAEAGKLAEAVAVGSAVIKRLGETPRERQPDEMEAFIRYLRGA</sequence>
<dbReference type="SUPFAM" id="SSF51366">
    <property type="entry name" value="Ribulose-phoshate binding barrel"/>
    <property type="match status" value="1"/>
</dbReference>
<evidence type="ECO:0000313" key="11">
    <source>
        <dbReference type="EMBL" id="ACZ39305.1"/>
    </source>
</evidence>
<organism evidence="11 12">
    <name type="scientific">Sphaerobacter thermophilus (strain ATCC 49802 / DSM 20745 / KCCM 41009 / NCIMB 13125 / S 6022)</name>
    <dbReference type="NCBI Taxonomy" id="479434"/>
    <lineage>
        <taxon>Bacteria</taxon>
        <taxon>Pseudomonadati</taxon>
        <taxon>Thermomicrobiota</taxon>
        <taxon>Thermomicrobia</taxon>
        <taxon>Sphaerobacterales</taxon>
        <taxon>Sphaerobacterineae</taxon>
        <taxon>Sphaerobacteraceae</taxon>
        <taxon>Sphaerobacter</taxon>
    </lineage>
</organism>
<dbReference type="EC" id="4.2.1.20" evidence="9"/>
<dbReference type="Pfam" id="PF00290">
    <property type="entry name" value="Trp_syntA"/>
    <property type="match status" value="1"/>
</dbReference>
<dbReference type="KEGG" id="sti:Sthe_1872"/>
<comment type="function">
    <text evidence="1 9">The alpha subunit is responsible for the aldol cleavage of indoleglycerol phosphate to indole and glyceraldehyde 3-phosphate.</text>
</comment>
<protein>
    <recommendedName>
        <fullName evidence="9">Tryptophan synthase alpha chain</fullName>
        <ecNumber evidence="9">4.2.1.20</ecNumber>
    </recommendedName>
</protein>
<dbReference type="HOGENOM" id="CLU_016734_0_0_0"/>
<comment type="catalytic activity">
    <reaction evidence="8 9">
        <text>(1S,2R)-1-C-(indol-3-yl)glycerol 3-phosphate + L-serine = D-glyceraldehyde 3-phosphate + L-tryptophan + H2O</text>
        <dbReference type="Rhea" id="RHEA:10532"/>
        <dbReference type="ChEBI" id="CHEBI:15377"/>
        <dbReference type="ChEBI" id="CHEBI:33384"/>
        <dbReference type="ChEBI" id="CHEBI:57912"/>
        <dbReference type="ChEBI" id="CHEBI:58866"/>
        <dbReference type="ChEBI" id="CHEBI:59776"/>
        <dbReference type="EC" id="4.2.1.20"/>
    </reaction>
</comment>
<dbReference type="InterPro" id="IPR011060">
    <property type="entry name" value="RibuloseP-bd_barrel"/>
</dbReference>
<evidence type="ECO:0000256" key="7">
    <source>
        <dbReference type="ARBA" id="ARBA00023239"/>
    </source>
</evidence>
<dbReference type="UniPathway" id="UPA00035">
    <property type="reaction ID" value="UER00044"/>
</dbReference>
<dbReference type="HAMAP" id="MF_00131">
    <property type="entry name" value="Trp_synth_alpha"/>
    <property type="match status" value="1"/>
</dbReference>
<dbReference type="FunFam" id="3.20.20.70:FF:000037">
    <property type="entry name" value="Tryptophan synthase alpha chain"/>
    <property type="match status" value="1"/>
</dbReference>
<name>D1C4Y8_SPHTD</name>
<dbReference type="Proteomes" id="UP000002027">
    <property type="component" value="Chromosome 1"/>
</dbReference>
<dbReference type="Gene3D" id="3.20.20.70">
    <property type="entry name" value="Aldolase class I"/>
    <property type="match status" value="1"/>
</dbReference>
<dbReference type="InParanoid" id="D1C4Y8"/>
<reference evidence="12" key="1">
    <citation type="submission" date="2009-11" db="EMBL/GenBank/DDBJ databases">
        <title>The complete chromosome 1 of Sphaerobacter thermophilus DSM 20745.</title>
        <authorList>
            <person name="Lucas S."/>
            <person name="Copeland A."/>
            <person name="Lapidus A."/>
            <person name="Glavina del Rio T."/>
            <person name="Dalin E."/>
            <person name="Tice H."/>
            <person name="Bruce D."/>
            <person name="Goodwin L."/>
            <person name="Pitluck S."/>
            <person name="Kyrpides N."/>
            <person name="Mavromatis K."/>
            <person name="Ivanova N."/>
            <person name="Mikhailova N."/>
            <person name="LaButti K.M."/>
            <person name="Clum A."/>
            <person name="Sun H.I."/>
            <person name="Brettin T."/>
            <person name="Detter J.C."/>
            <person name="Han C."/>
            <person name="Larimer F."/>
            <person name="Land M."/>
            <person name="Hauser L."/>
            <person name="Markowitz V."/>
            <person name="Cheng J.F."/>
            <person name="Hugenholtz P."/>
            <person name="Woyke T."/>
            <person name="Wu D."/>
            <person name="Steenblock K."/>
            <person name="Schneider S."/>
            <person name="Pukall R."/>
            <person name="Goeker M."/>
            <person name="Klenk H.P."/>
            <person name="Eisen J.A."/>
        </authorList>
    </citation>
    <scope>NUCLEOTIDE SEQUENCE [LARGE SCALE GENOMIC DNA]</scope>
    <source>
        <strain evidence="12">ATCC 49802 / DSM 20745 / S 6022</strain>
    </source>
</reference>
<dbReference type="STRING" id="479434.Sthe_1872"/>
<evidence type="ECO:0000256" key="4">
    <source>
        <dbReference type="ARBA" id="ARBA00022605"/>
    </source>
</evidence>
<dbReference type="InterPro" id="IPR013785">
    <property type="entry name" value="Aldolase_TIM"/>
</dbReference>
<evidence type="ECO:0000256" key="9">
    <source>
        <dbReference type="HAMAP-Rule" id="MF_00131"/>
    </source>
</evidence>
<dbReference type="GO" id="GO:0004834">
    <property type="term" value="F:tryptophan synthase activity"/>
    <property type="evidence" value="ECO:0007669"/>
    <property type="project" value="UniProtKB-UniRule"/>
</dbReference>
<evidence type="ECO:0000256" key="6">
    <source>
        <dbReference type="ARBA" id="ARBA00023141"/>
    </source>
</evidence>
<dbReference type="eggNOG" id="COG0159">
    <property type="taxonomic scope" value="Bacteria"/>
</dbReference>
<gene>
    <name evidence="9" type="primary">trpA</name>
    <name evidence="11" type="ordered locus">Sthe_1872</name>
</gene>
<keyword evidence="5 9" id="KW-0822">Tryptophan biosynthesis</keyword>
<comment type="pathway">
    <text evidence="2 9">Amino-acid biosynthesis; L-tryptophan biosynthesis; L-tryptophan from chorismate: step 5/5.</text>
</comment>
<comment type="subunit">
    <text evidence="3 9">Tetramer of two alpha and two beta chains.</text>
</comment>
<dbReference type="PANTHER" id="PTHR43406:SF1">
    <property type="entry name" value="TRYPTOPHAN SYNTHASE ALPHA CHAIN, CHLOROPLASTIC"/>
    <property type="match status" value="1"/>
</dbReference>
<evidence type="ECO:0000313" key="12">
    <source>
        <dbReference type="Proteomes" id="UP000002027"/>
    </source>
</evidence>
<evidence type="ECO:0000256" key="1">
    <source>
        <dbReference type="ARBA" id="ARBA00003365"/>
    </source>
</evidence>
<dbReference type="OrthoDB" id="9804578at2"/>
<evidence type="ECO:0000256" key="8">
    <source>
        <dbReference type="ARBA" id="ARBA00049047"/>
    </source>
</evidence>
<dbReference type="InterPro" id="IPR002028">
    <property type="entry name" value="Trp_synthase_suA"/>
</dbReference>
<dbReference type="PROSITE" id="PS00167">
    <property type="entry name" value="TRP_SYNTHASE_ALPHA"/>
    <property type="match status" value="1"/>
</dbReference>
<dbReference type="EMBL" id="CP001823">
    <property type="protein sequence ID" value="ACZ39305.1"/>
    <property type="molecule type" value="Genomic_DNA"/>
</dbReference>
<reference evidence="11 12" key="2">
    <citation type="journal article" date="2010" name="Stand. Genomic Sci.">
        <title>Complete genome sequence of Desulfohalobium retbaense type strain (HR(100)).</title>
        <authorList>
            <person name="Spring S."/>
            <person name="Nolan M."/>
            <person name="Lapidus A."/>
            <person name="Glavina Del Rio T."/>
            <person name="Copeland A."/>
            <person name="Tice H."/>
            <person name="Cheng J.F."/>
            <person name="Lucas S."/>
            <person name="Land M."/>
            <person name="Chen F."/>
            <person name="Bruce D."/>
            <person name="Goodwin L."/>
            <person name="Pitluck S."/>
            <person name="Ivanova N."/>
            <person name="Mavromatis K."/>
            <person name="Mikhailova N."/>
            <person name="Pati A."/>
            <person name="Chen A."/>
            <person name="Palaniappan K."/>
            <person name="Hauser L."/>
            <person name="Chang Y.J."/>
            <person name="Jeffries C.D."/>
            <person name="Munk C."/>
            <person name="Kiss H."/>
            <person name="Chain P."/>
            <person name="Han C."/>
            <person name="Brettin T."/>
            <person name="Detter J.C."/>
            <person name="Schuler E."/>
            <person name="Goker M."/>
            <person name="Rohde M."/>
            <person name="Bristow J."/>
            <person name="Eisen J.A."/>
            <person name="Markowitz V."/>
            <person name="Hugenholtz P."/>
            <person name="Kyrpides N.C."/>
            <person name="Klenk H.P."/>
        </authorList>
    </citation>
    <scope>NUCLEOTIDE SEQUENCE [LARGE SCALE GENOMIC DNA]</scope>
    <source>
        <strain evidence="12">ATCC 49802 / DSM 20745 / S 6022</strain>
    </source>
</reference>